<feature type="transmembrane region" description="Helical" evidence="6">
    <location>
        <begin position="58"/>
        <end position="78"/>
    </location>
</feature>
<feature type="transmembrane region" description="Helical" evidence="6">
    <location>
        <begin position="343"/>
        <end position="364"/>
    </location>
</feature>
<dbReference type="Pfam" id="PF07690">
    <property type="entry name" value="MFS_1"/>
    <property type="match status" value="2"/>
</dbReference>
<reference evidence="8" key="1">
    <citation type="journal article" date="2014" name="Int. J. Syst. Evol. Microbiol.">
        <title>Complete genome sequence of Corynebacterium casei LMG S-19264T (=DSM 44701T), isolated from a smear-ripened cheese.</title>
        <authorList>
            <consortium name="US DOE Joint Genome Institute (JGI-PGF)"/>
            <person name="Walter F."/>
            <person name="Albersmeier A."/>
            <person name="Kalinowski J."/>
            <person name="Ruckert C."/>
        </authorList>
    </citation>
    <scope>NUCLEOTIDE SEQUENCE</scope>
    <source>
        <strain evidence="8">CGMCC 4.7306</strain>
    </source>
</reference>
<feature type="domain" description="Major facilitator superfamily (MFS) profile" evidence="7">
    <location>
        <begin position="24"/>
        <end position="465"/>
    </location>
</feature>
<feature type="transmembrane region" description="Helical" evidence="6">
    <location>
        <begin position="210"/>
        <end position="229"/>
    </location>
</feature>
<dbReference type="GO" id="GO:0005886">
    <property type="term" value="C:plasma membrane"/>
    <property type="evidence" value="ECO:0007669"/>
    <property type="project" value="UniProtKB-SubCell"/>
</dbReference>
<dbReference type="InterPro" id="IPR011701">
    <property type="entry name" value="MFS"/>
</dbReference>
<evidence type="ECO:0000259" key="7">
    <source>
        <dbReference type="PROSITE" id="PS50850"/>
    </source>
</evidence>
<dbReference type="CDD" id="cd17321">
    <property type="entry name" value="MFS_MMR_MDR_like"/>
    <property type="match status" value="1"/>
</dbReference>
<feature type="transmembrane region" description="Helical" evidence="6">
    <location>
        <begin position="370"/>
        <end position="387"/>
    </location>
</feature>
<evidence type="ECO:0000313" key="9">
    <source>
        <dbReference type="Proteomes" id="UP000613840"/>
    </source>
</evidence>
<keyword evidence="2" id="KW-0813">Transport</keyword>
<organism evidence="8 9">
    <name type="scientific">Microlunatus endophyticus</name>
    <dbReference type="NCBI Taxonomy" id="1716077"/>
    <lineage>
        <taxon>Bacteria</taxon>
        <taxon>Bacillati</taxon>
        <taxon>Actinomycetota</taxon>
        <taxon>Actinomycetes</taxon>
        <taxon>Propionibacteriales</taxon>
        <taxon>Propionibacteriaceae</taxon>
        <taxon>Microlunatus</taxon>
    </lineage>
</organism>
<gene>
    <name evidence="8" type="ORF">GCM10011575_28910</name>
</gene>
<feature type="transmembrane region" description="Helical" evidence="6">
    <location>
        <begin position="153"/>
        <end position="173"/>
    </location>
</feature>
<sequence>MTDSDNAVAAPESTTTAAQGRWSVLAVNIIVIAQPSLTATMINITLPQLGRLPGMSPLAQTLLVSGYFLVSTVILLTFGRIADLAGRRQLYLLGTLAFLLASIGCAVAPTTGLLVACRLLQALGAAAIIANGTALLTDAFPPKQLASAMGISAGAFAALGLAGPTLGGFLVGAFGPRSIFWFSAPFCLIGLIAGHRVLPRPSRPPATEPFDIAGAILSAATLTGIMLILSQANTWTWTQPSTIGICAATIAAVGLLIIIERRVRYPLLDLDLFAVWGRAAAYISLGLIAISDMALGLLISLYYQHQVGLSPIQTGLHLLPLSIAAIAGGPLAGRLANRLPARLLSSLGAALHAFGLVAIAITIGNGLPDPAAVGLLALTGLGTALFTTPNTHAIMTSIPENRRGIGNALRSTIQNGAGIAGTATVVALTASNTNGAAHYAMIFIILAVACTAATVVSVTRPTTLDNG</sequence>
<dbReference type="InterPro" id="IPR020846">
    <property type="entry name" value="MFS_dom"/>
</dbReference>
<comment type="caution">
    <text evidence="8">The sequence shown here is derived from an EMBL/GenBank/DDBJ whole genome shotgun (WGS) entry which is preliminary data.</text>
</comment>
<evidence type="ECO:0000313" key="8">
    <source>
        <dbReference type="EMBL" id="GGL68507.1"/>
    </source>
</evidence>
<evidence type="ECO:0000256" key="6">
    <source>
        <dbReference type="SAM" id="Phobius"/>
    </source>
</evidence>
<feature type="transmembrane region" description="Helical" evidence="6">
    <location>
        <begin position="25"/>
        <end position="46"/>
    </location>
</feature>
<evidence type="ECO:0000256" key="1">
    <source>
        <dbReference type="ARBA" id="ARBA00004651"/>
    </source>
</evidence>
<accession>A0A917SCB7</accession>
<keyword evidence="3 6" id="KW-0812">Transmembrane</keyword>
<evidence type="ECO:0000256" key="3">
    <source>
        <dbReference type="ARBA" id="ARBA00022692"/>
    </source>
</evidence>
<dbReference type="RefSeq" id="WP_188896048.1">
    <property type="nucleotide sequence ID" value="NZ_BMMZ01000006.1"/>
</dbReference>
<feature type="transmembrane region" description="Helical" evidence="6">
    <location>
        <begin position="241"/>
        <end position="259"/>
    </location>
</feature>
<dbReference type="GO" id="GO:0022857">
    <property type="term" value="F:transmembrane transporter activity"/>
    <property type="evidence" value="ECO:0007669"/>
    <property type="project" value="InterPro"/>
</dbReference>
<dbReference type="PANTHER" id="PTHR42718">
    <property type="entry name" value="MAJOR FACILITATOR SUPERFAMILY MULTIDRUG TRANSPORTER MFSC"/>
    <property type="match status" value="1"/>
</dbReference>
<feature type="transmembrane region" description="Helical" evidence="6">
    <location>
        <begin position="436"/>
        <end position="458"/>
    </location>
</feature>
<reference evidence="8" key="2">
    <citation type="submission" date="2020-09" db="EMBL/GenBank/DDBJ databases">
        <authorList>
            <person name="Sun Q."/>
            <person name="Zhou Y."/>
        </authorList>
    </citation>
    <scope>NUCLEOTIDE SEQUENCE</scope>
    <source>
        <strain evidence="8">CGMCC 4.7306</strain>
    </source>
</reference>
<feature type="transmembrane region" description="Helical" evidence="6">
    <location>
        <begin position="122"/>
        <end position="141"/>
    </location>
</feature>
<feature type="transmembrane region" description="Helical" evidence="6">
    <location>
        <begin position="179"/>
        <end position="198"/>
    </location>
</feature>
<dbReference type="InterPro" id="IPR036259">
    <property type="entry name" value="MFS_trans_sf"/>
</dbReference>
<feature type="transmembrane region" description="Helical" evidence="6">
    <location>
        <begin position="315"/>
        <end position="336"/>
    </location>
</feature>
<keyword evidence="5 6" id="KW-0472">Membrane</keyword>
<dbReference type="Proteomes" id="UP000613840">
    <property type="component" value="Unassembled WGS sequence"/>
</dbReference>
<feature type="transmembrane region" description="Helical" evidence="6">
    <location>
        <begin position="280"/>
        <end position="303"/>
    </location>
</feature>
<protein>
    <submittedName>
        <fullName evidence="8">MFS transporter</fullName>
    </submittedName>
</protein>
<dbReference type="Gene3D" id="1.20.1250.20">
    <property type="entry name" value="MFS general substrate transporter like domains"/>
    <property type="match status" value="1"/>
</dbReference>
<evidence type="ECO:0000256" key="4">
    <source>
        <dbReference type="ARBA" id="ARBA00022989"/>
    </source>
</evidence>
<dbReference type="AlphaFoldDB" id="A0A917SCB7"/>
<comment type="subcellular location">
    <subcellularLocation>
        <location evidence="1">Cell membrane</location>
        <topology evidence="1">Multi-pass membrane protein</topology>
    </subcellularLocation>
</comment>
<keyword evidence="4 6" id="KW-1133">Transmembrane helix</keyword>
<evidence type="ECO:0000256" key="2">
    <source>
        <dbReference type="ARBA" id="ARBA00022448"/>
    </source>
</evidence>
<dbReference type="EMBL" id="BMMZ01000006">
    <property type="protein sequence ID" value="GGL68507.1"/>
    <property type="molecule type" value="Genomic_DNA"/>
</dbReference>
<dbReference type="PROSITE" id="PS50850">
    <property type="entry name" value="MFS"/>
    <property type="match status" value="1"/>
</dbReference>
<proteinExistence type="predicted"/>
<dbReference type="SUPFAM" id="SSF103473">
    <property type="entry name" value="MFS general substrate transporter"/>
    <property type="match status" value="1"/>
</dbReference>
<dbReference type="PANTHER" id="PTHR42718:SF9">
    <property type="entry name" value="MAJOR FACILITATOR SUPERFAMILY MULTIDRUG TRANSPORTER MFSC"/>
    <property type="match status" value="1"/>
</dbReference>
<name>A0A917SCB7_9ACTN</name>
<keyword evidence="9" id="KW-1185">Reference proteome</keyword>
<feature type="transmembrane region" description="Helical" evidence="6">
    <location>
        <begin position="90"/>
        <end position="116"/>
    </location>
</feature>
<dbReference type="Gene3D" id="1.20.1720.10">
    <property type="entry name" value="Multidrug resistance protein D"/>
    <property type="match status" value="1"/>
</dbReference>
<evidence type="ECO:0000256" key="5">
    <source>
        <dbReference type="ARBA" id="ARBA00023136"/>
    </source>
</evidence>
<feature type="transmembrane region" description="Helical" evidence="6">
    <location>
        <begin position="408"/>
        <end position="430"/>
    </location>
</feature>